<sequence>MLKYNQFEIIALLILENQKEKVNDSNSPQEKINYGISQNIYDKYHQEKYLKLGMKDGDIKKAKYVEELSIDEIINFYYQLYIKNHVEKIEDPNTAYLYFDTLVNLGTKNSTLFLQKVCKTKKDGVIGRKIIQMVNSMNQKDLQNELIQERIQFLKDAINKNPQKQRYYENWISNLDQLKEQIDKGLIPENEQEQSEGQSELQKNVLQYREEIEFEKKIRGINFRSMKFLIDVQEDIHLTDLATALLVLSDPNLSKEEKIIKFNLVPVLSLNKEAVSQQEKLYWPDEFVKRNLIQDTEFARVMFESSHLLQQISLGISADGKTPFKYPKELELCGLKSYYNFGKMNGSQNLYKFMLYPYKCVYSCLDDEFLIESIQIKCKAKQLEIMKQQIIENEIKDNNDQGFLFAEKFSEIYDKISKYYPIFNRLEKLFKAVVLGKQMIKMNVKIDSDLLRVQSLKSYNLPNTISILKCELQKINTIQNKSTKEKQLLQFALGEVDTNCQTILEDKEIKNKMKFNNLTEINIPFFIQQKCSNCNRMIESQLLNLGQNSCSIHHSDSCYLCLNLIEEKNQTYHQIDDTEYSFHKTCLEVYEKVQTSELDFEFEKTL</sequence>
<dbReference type="EMBL" id="CAJJDM010000161">
    <property type="protein sequence ID" value="CAD8113610.1"/>
    <property type="molecule type" value="Genomic_DNA"/>
</dbReference>
<dbReference type="AlphaFoldDB" id="A0A8S1QGB6"/>
<evidence type="ECO:0000313" key="3">
    <source>
        <dbReference type="Proteomes" id="UP000688137"/>
    </source>
</evidence>
<name>A0A8S1QGB6_PARPR</name>
<feature type="domain" description="TtsA-like Glycoside hydrolase family 108" evidence="1">
    <location>
        <begin position="22"/>
        <end position="106"/>
    </location>
</feature>
<gene>
    <name evidence="2" type="ORF">PPRIM_AZ9-3.1.T1560011</name>
</gene>
<evidence type="ECO:0000259" key="1">
    <source>
        <dbReference type="Pfam" id="PF05838"/>
    </source>
</evidence>
<dbReference type="Proteomes" id="UP000688137">
    <property type="component" value="Unassembled WGS sequence"/>
</dbReference>
<reference evidence="2" key="1">
    <citation type="submission" date="2021-01" db="EMBL/GenBank/DDBJ databases">
        <authorList>
            <consortium name="Genoscope - CEA"/>
            <person name="William W."/>
        </authorList>
    </citation>
    <scope>NUCLEOTIDE SEQUENCE</scope>
</reference>
<accession>A0A8S1QGB6</accession>
<protein>
    <recommendedName>
        <fullName evidence="1">TtsA-like Glycoside hydrolase family 108 domain-containing protein</fullName>
    </recommendedName>
</protein>
<comment type="caution">
    <text evidence="2">The sequence shown here is derived from an EMBL/GenBank/DDBJ whole genome shotgun (WGS) entry which is preliminary data.</text>
</comment>
<proteinExistence type="predicted"/>
<dbReference type="Pfam" id="PF05838">
    <property type="entry name" value="Glyco_hydro_108"/>
    <property type="match status" value="1"/>
</dbReference>
<dbReference type="InterPro" id="IPR008565">
    <property type="entry name" value="TtsA-like_GH18_dom"/>
</dbReference>
<organism evidence="2 3">
    <name type="scientific">Paramecium primaurelia</name>
    <dbReference type="NCBI Taxonomy" id="5886"/>
    <lineage>
        <taxon>Eukaryota</taxon>
        <taxon>Sar</taxon>
        <taxon>Alveolata</taxon>
        <taxon>Ciliophora</taxon>
        <taxon>Intramacronucleata</taxon>
        <taxon>Oligohymenophorea</taxon>
        <taxon>Peniculida</taxon>
        <taxon>Parameciidae</taxon>
        <taxon>Paramecium</taxon>
    </lineage>
</organism>
<keyword evidence="3" id="KW-1185">Reference proteome</keyword>
<evidence type="ECO:0000313" key="2">
    <source>
        <dbReference type="EMBL" id="CAD8113610.1"/>
    </source>
</evidence>